<evidence type="ECO:0000256" key="2">
    <source>
        <dbReference type="SAM" id="MobiDB-lite"/>
    </source>
</evidence>
<dbReference type="InterPro" id="IPR039426">
    <property type="entry name" value="TonB-dep_rcpt-like"/>
</dbReference>
<protein>
    <submittedName>
        <fullName evidence="4">TonB-linked SusC/RagA family outer membrane protein</fullName>
    </submittedName>
</protein>
<dbReference type="InterPro" id="IPR023997">
    <property type="entry name" value="TonB-dep_OMP_SusC/RagA_CS"/>
</dbReference>
<dbReference type="InterPro" id="IPR012910">
    <property type="entry name" value="Plug_dom"/>
</dbReference>
<dbReference type="EMBL" id="QBKG01000006">
    <property type="protein sequence ID" value="PTX06935.1"/>
    <property type="molecule type" value="Genomic_DNA"/>
</dbReference>
<dbReference type="InterPro" id="IPR023996">
    <property type="entry name" value="TonB-dep_OMP_SusC/RagA"/>
</dbReference>
<evidence type="ECO:0000256" key="1">
    <source>
        <dbReference type="PROSITE-ProRule" id="PRU01360"/>
    </source>
</evidence>
<feature type="compositionally biased region" description="Polar residues" evidence="2">
    <location>
        <begin position="398"/>
        <end position="407"/>
    </location>
</feature>
<comment type="similarity">
    <text evidence="1">Belongs to the TonB-dependent receptor family.</text>
</comment>
<dbReference type="NCBIfam" id="TIGR04056">
    <property type="entry name" value="OMP_RagA_SusC"/>
    <property type="match status" value="1"/>
</dbReference>
<dbReference type="Gene3D" id="2.60.40.1120">
    <property type="entry name" value="Carboxypeptidase-like, regulatory domain"/>
    <property type="match status" value="1"/>
</dbReference>
<dbReference type="Proteomes" id="UP000243985">
    <property type="component" value="Unassembled WGS sequence"/>
</dbReference>
<reference evidence="4 5" key="1">
    <citation type="submission" date="2018-04" db="EMBL/GenBank/DDBJ databases">
        <title>Genomic Encyclopedia of Archaeal and Bacterial Type Strains, Phase II (KMG-II): from individual species to whole genera.</title>
        <authorList>
            <person name="Goeker M."/>
        </authorList>
    </citation>
    <scope>NUCLEOTIDE SEQUENCE [LARGE SCALE GENOMIC DNA]</scope>
    <source>
        <strain evidence="4 5">DSM 22902</strain>
    </source>
</reference>
<gene>
    <name evidence="4" type="ORF">C8P65_106113</name>
</gene>
<keyword evidence="1" id="KW-0812">Transmembrane</keyword>
<dbReference type="PROSITE" id="PS52016">
    <property type="entry name" value="TONB_DEPENDENT_REC_3"/>
    <property type="match status" value="1"/>
</dbReference>
<evidence type="ECO:0000313" key="5">
    <source>
        <dbReference type="Proteomes" id="UP000243985"/>
    </source>
</evidence>
<evidence type="ECO:0000313" key="4">
    <source>
        <dbReference type="EMBL" id="PTX06935.1"/>
    </source>
</evidence>
<evidence type="ECO:0000259" key="3">
    <source>
        <dbReference type="Pfam" id="PF07715"/>
    </source>
</evidence>
<comment type="subcellular location">
    <subcellularLocation>
        <location evidence="1">Cell outer membrane</location>
        <topology evidence="1">Multi-pass membrane protein</topology>
    </subcellularLocation>
</comment>
<comment type="caution">
    <text evidence="4">The sequence shown here is derived from an EMBL/GenBank/DDBJ whole genome shotgun (WGS) entry which is preliminary data.</text>
</comment>
<sequence length="1022" mass="113716">MLVWGFSPVLLAQNKQISGIVTDETGSPLPGVSVQVKATTHGIATDMDGKYAIEAAQGSVLVFSSVGYATQERTVGAAKVQKLNVMLKEDTQQLTEVVVVGYGTQKKTNLTGAVASVDSKKLESRPSSNIVKTLQGSVPGVTIISRPGGTSLNIRGRGNLGSSSPLYIVDGMEVSSGFFESLDPNSIENISFLKDASSAAIYGAKAAYGVVLVTTKSGKKGVMQISYDGSTTIQMPTYLPKVVSSAQYAEMYREAERNTGVTEANLTFNDEMIRKYRDGSDPDRYPNTNWFDLILRKQSFLNKHNIQFSGGSDKFTYVVGVGFLKDESMTRGQDTKRYNINSKTSSEVKKWLTITSNINVVYEKFNRDNGGANFVESLRVPPTQVAKHSNGEWGSVRNGRQTTGEETSANPLRQWAENGRANSTTRRLLGSLSAEIRPMKDVKITNQFGYNYLDYRGFSFINKRKGVPSFLNPAVTNIAGSGSKVNQMDMDWLYSDKFSYDGWLNYDPVFNEKHSLTVMLGAAANVYKYRRITIGRKNFASNSMNDFTGGSVKEGDQITTNSKDEDYYLDESIGSFFGRLGYTYAQKYLLEANFRADASSRFAKQGRWGYFPSFSAGWRVEQEDFMKNLTWIDALKLRASWGKNGNINNIGLYDTYSTYNNTGTALIGGQSQSVLTEGRIGNKDLTWESTTTTDFGIDLSIAKGLFGLTFDYYNRLTDGILIRANDIMGETGLSSSQIPARNVGKVRNKGVEFVVSHHKEFNDFSYNISFNATYNKNIIEDLGDKVDELPPSGYWIYKKGGSIGDFYMYEADGLYSKDDIANNRIIPLEDQAPEEGMIRYVDQDGNKVINSKDRTVVGNDVPNFTYGFNLDINYKKFTLSVLGQGVANVKVYLENEASQAFFDNSVPRDWQLDYWTANNQGASYPKLFVPSDPRFKYNSHNSSFWLFNAAYFRIKNITLSYSLPNNVQKMLGVTNARVYISGDNLFTFRADKRMKDFDPEVASGRGYSLGIKNYTAGLSFSF</sequence>
<organism evidence="4 5">
    <name type="scientific">Capnocytophaga leadbetteri</name>
    <dbReference type="NCBI Taxonomy" id="327575"/>
    <lineage>
        <taxon>Bacteria</taxon>
        <taxon>Pseudomonadati</taxon>
        <taxon>Bacteroidota</taxon>
        <taxon>Flavobacteriia</taxon>
        <taxon>Flavobacteriales</taxon>
        <taxon>Flavobacteriaceae</taxon>
        <taxon>Capnocytophaga</taxon>
    </lineage>
</organism>
<dbReference type="NCBIfam" id="TIGR04057">
    <property type="entry name" value="SusC_RagA_signa"/>
    <property type="match status" value="1"/>
</dbReference>
<dbReference type="InterPro" id="IPR008969">
    <property type="entry name" value="CarboxyPept-like_regulatory"/>
</dbReference>
<name>A0A2T5XUL6_9FLAO</name>
<feature type="domain" description="TonB-dependent receptor plug" evidence="3">
    <location>
        <begin position="107"/>
        <end position="210"/>
    </location>
</feature>
<dbReference type="InterPro" id="IPR037066">
    <property type="entry name" value="Plug_dom_sf"/>
</dbReference>
<dbReference type="AlphaFoldDB" id="A0A2T5XUL6"/>
<dbReference type="SUPFAM" id="SSF56935">
    <property type="entry name" value="Porins"/>
    <property type="match status" value="1"/>
</dbReference>
<feature type="region of interest" description="Disordered" evidence="2">
    <location>
        <begin position="385"/>
        <end position="407"/>
    </location>
</feature>
<accession>A0A2T5XUL6</accession>
<keyword evidence="1" id="KW-0998">Cell outer membrane</keyword>
<dbReference type="Pfam" id="PF07715">
    <property type="entry name" value="Plug"/>
    <property type="match status" value="1"/>
</dbReference>
<dbReference type="GO" id="GO:0009279">
    <property type="term" value="C:cell outer membrane"/>
    <property type="evidence" value="ECO:0007669"/>
    <property type="project" value="UniProtKB-SubCell"/>
</dbReference>
<proteinExistence type="inferred from homology"/>
<keyword evidence="1" id="KW-1134">Transmembrane beta strand</keyword>
<keyword evidence="1" id="KW-0813">Transport</keyword>
<dbReference type="SUPFAM" id="SSF49464">
    <property type="entry name" value="Carboxypeptidase regulatory domain-like"/>
    <property type="match status" value="1"/>
</dbReference>
<dbReference type="Gene3D" id="2.170.130.10">
    <property type="entry name" value="TonB-dependent receptor, plug domain"/>
    <property type="match status" value="1"/>
</dbReference>
<keyword evidence="1" id="KW-0472">Membrane</keyword>
<dbReference type="Pfam" id="PF13715">
    <property type="entry name" value="CarbopepD_reg_2"/>
    <property type="match status" value="1"/>
</dbReference>